<protein>
    <recommendedName>
        <fullName evidence="2">OCRE domain-containing protein</fullName>
    </recommendedName>
</protein>
<proteinExistence type="predicted"/>
<name>A0A7S1CU69_9CHLO</name>
<dbReference type="InterPro" id="IPR039905">
    <property type="entry name" value="CD2BP2/Lin1"/>
</dbReference>
<accession>A0A7S1CU69</accession>
<evidence type="ECO:0000259" key="2">
    <source>
        <dbReference type="Pfam" id="PF17780"/>
    </source>
</evidence>
<feature type="domain" description="OCRE" evidence="2">
    <location>
        <begin position="387"/>
        <end position="430"/>
    </location>
</feature>
<feature type="compositionally biased region" description="Basic and acidic residues" evidence="1">
    <location>
        <begin position="61"/>
        <end position="76"/>
    </location>
</feature>
<dbReference type="PANTHER" id="PTHR13138:SF3">
    <property type="entry name" value="CD2 ANTIGEN CYTOPLASMIC TAIL-BINDING PROTEIN 2"/>
    <property type="match status" value="1"/>
</dbReference>
<dbReference type="AlphaFoldDB" id="A0A7S1CU69"/>
<dbReference type="Pfam" id="PF17780">
    <property type="entry name" value="OCRE"/>
    <property type="match status" value="1"/>
</dbReference>
<dbReference type="GO" id="GO:0005682">
    <property type="term" value="C:U5 snRNP"/>
    <property type="evidence" value="ECO:0007669"/>
    <property type="project" value="InterPro"/>
</dbReference>
<organism evidence="3">
    <name type="scientific">Picochlorum oklahomense</name>
    <dbReference type="NCBI Taxonomy" id="249345"/>
    <lineage>
        <taxon>Eukaryota</taxon>
        <taxon>Viridiplantae</taxon>
        <taxon>Chlorophyta</taxon>
        <taxon>core chlorophytes</taxon>
        <taxon>Trebouxiophyceae</taxon>
        <taxon>Trebouxiophyceae incertae sedis</taxon>
        <taxon>Picochlorum</taxon>
    </lineage>
</organism>
<dbReference type="EMBL" id="HBFV01001351">
    <property type="protein sequence ID" value="CAD8928594.1"/>
    <property type="molecule type" value="Transcribed_RNA"/>
</dbReference>
<sequence length="436" mass="49643">MEEERREKRKKALEYQQQGGVGKAALLTDSDDDDDDDDDTLRGRRRKAARVEDDSDDSEGEEGRPRLDEETTHEQDTGTQIQEGLVAIAQKKRAAQRRGNGSNVEDTGLVGNIEQAEEQYDANQMRKEDMEKEHGIELEAFNLVEERKRGYFDKDGNYLEEEEEKEDDEEADAWLDAEEEKQVVDEATRRRIEERMMEQQEEPTKMTAIDIARVQYKVAKILRPEETVASALKRLGGGPRRGHGHKAVTTMDDENRALFDSLTECATILMDAGEIDVYSKDKRYFQSAASVYIDVDEPGGIMTQSNAAYADADEDMFADNSEGEDKEDDKTQLDSSAKFMEWPVKELKRFCSEHGKSCDGITEKSDLVALAVEISEEINAQKGMDPPAGYVYDPTSGYYWSSESKLYFDPASAGYFNPISREWYTWNGTTWIPWKH</sequence>
<evidence type="ECO:0000256" key="1">
    <source>
        <dbReference type="SAM" id="MobiDB-lite"/>
    </source>
</evidence>
<dbReference type="InterPro" id="IPR041591">
    <property type="entry name" value="OCRE"/>
</dbReference>
<gene>
    <name evidence="3" type="ORF">POKL1161_LOCUS947</name>
</gene>
<reference evidence="3" key="1">
    <citation type="submission" date="2021-01" db="EMBL/GenBank/DDBJ databases">
        <authorList>
            <person name="Corre E."/>
            <person name="Pelletier E."/>
            <person name="Niang G."/>
            <person name="Scheremetjew M."/>
            <person name="Finn R."/>
            <person name="Kale V."/>
            <person name="Holt S."/>
            <person name="Cochrane G."/>
            <person name="Meng A."/>
            <person name="Brown T."/>
            <person name="Cohen L."/>
        </authorList>
    </citation>
    <scope>NUCLEOTIDE SEQUENCE</scope>
    <source>
        <strain evidence="3">CCMP2329</strain>
    </source>
</reference>
<feature type="region of interest" description="Disordered" evidence="1">
    <location>
        <begin position="1"/>
        <end position="118"/>
    </location>
</feature>
<dbReference type="PANTHER" id="PTHR13138">
    <property type="entry name" value="PROTEIN LIN1"/>
    <property type="match status" value="1"/>
</dbReference>
<feature type="compositionally biased region" description="Acidic residues" evidence="1">
    <location>
        <begin position="29"/>
        <end position="39"/>
    </location>
</feature>
<evidence type="ECO:0000313" key="3">
    <source>
        <dbReference type="EMBL" id="CAD8928594.1"/>
    </source>
</evidence>